<evidence type="ECO:0000313" key="11">
    <source>
        <dbReference type="Proteomes" id="UP000494115"/>
    </source>
</evidence>
<reference evidence="10 11" key="1">
    <citation type="submission" date="2020-04" db="EMBL/GenBank/DDBJ databases">
        <authorList>
            <person name="De Canck E."/>
        </authorList>
    </citation>
    <scope>NUCLEOTIDE SEQUENCE [LARGE SCALE GENOMIC DNA]</scope>
    <source>
        <strain evidence="10 11">LMG 28138</strain>
    </source>
</reference>
<dbReference type="CDD" id="cd17503">
    <property type="entry name" value="MFS_LmrB_MDR_like"/>
    <property type="match status" value="1"/>
</dbReference>
<dbReference type="PANTHER" id="PTHR42718:SF9">
    <property type="entry name" value="MAJOR FACILITATOR SUPERFAMILY MULTIDRUG TRANSPORTER MFSC"/>
    <property type="match status" value="1"/>
</dbReference>
<organism evidence="10 11">
    <name type="scientific">Pararobbsia alpina</name>
    <dbReference type="NCBI Taxonomy" id="621374"/>
    <lineage>
        <taxon>Bacteria</taxon>
        <taxon>Pseudomonadati</taxon>
        <taxon>Pseudomonadota</taxon>
        <taxon>Betaproteobacteria</taxon>
        <taxon>Burkholderiales</taxon>
        <taxon>Burkholderiaceae</taxon>
        <taxon>Pararobbsia</taxon>
    </lineage>
</organism>
<feature type="transmembrane region" description="Helical" evidence="8">
    <location>
        <begin position="350"/>
        <end position="371"/>
    </location>
</feature>
<dbReference type="RefSeq" id="WP_175105663.1">
    <property type="nucleotide sequence ID" value="NZ_CADIKM010000013.1"/>
</dbReference>
<feature type="transmembrane region" description="Helical" evidence="8">
    <location>
        <begin position="38"/>
        <end position="56"/>
    </location>
</feature>
<keyword evidence="11" id="KW-1185">Reference proteome</keyword>
<accession>A0A6S7BJM3</accession>
<dbReference type="Gene3D" id="1.20.1720.10">
    <property type="entry name" value="Multidrug resistance protein D"/>
    <property type="match status" value="1"/>
</dbReference>
<dbReference type="InterPro" id="IPR011701">
    <property type="entry name" value="MFS"/>
</dbReference>
<protein>
    <submittedName>
        <fullName evidence="10">Multidrug export protein EmrB</fullName>
    </submittedName>
</protein>
<proteinExistence type="inferred from homology"/>
<feature type="domain" description="Major facilitator superfamily (MFS) profile" evidence="9">
    <location>
        <begin position="2"/>
        <end position="485"/>
    </location>
</feature>
<keyword evidence="4" id="KW-1003">Cell membrane</keyword>
<evidence type="ECO:0000256" key="2">
    <source>
        <dbReference type="ARBA" id="ARBA00008537"/>
    </source>
</evidence>
<dbReference type="InterPro" id="IPR004638">
    <property type="entry name" value="EmrB-like"/>
</dbReference>
<dbReference type="InterPro" id="IPR036259">
    <property type="entry name" value="MFS_trans_sf"/>
</dbReference>
<gene>
    <name evidence="10" type="primary">emrB_3</name>
    <name evidence="10" type="ORF">LMG28138_03023</name>
</gene>
<feature type="transmembrane region" description="Helical" evidence="8">
    <location>
        <begin position="96"/>
        <end position="115"/>
    </location>
</feature>
<feature type="transmembrane region" description="Helical" evidence="8">
    <location>
        <begin position="218"/>
        <end position="236"/>
    </location>
</feature>
<evidence type="ECO:0000256" key="4">
    <source>
        <dbReference type="ARBA" id="ARBA00022475"/>
    </source>
</evidence>
<keyword evidence="3" id="KW-0813">Transport</keyword>
<dbReference type="Pfam" id="PF07690">
    <property type="entry name" value="MFS_1"/>
    <property type="match status" value="1"/>
</dbReference>
<comment type="similarity">
    <text evidence="2">Belongs to the major facilitator superfamily. EmrB family.</text>
</comment>
<comment type="subcellular location">
    <subcellularLocation>
        <location evidence="1">Cell membrane</location>
        <topology evidence="1">Multi-pass membrane protein</topology>
    </subcellularLocation>
</comment>
<keyword evidence="5 8" id="KW-0812">Transmembrane</keyword>
<dbReference type="InterPro" id="IPR020846">
    <property type="entry name" value="MFS_dom"/>
</dbReference>
<feature type="transmembrane region" description="Helical" evidence="8">
    <location>
        <begin position="322"/>
        <end position="344"/>
    </location>
</feature>
<evidence type="ECO:0000256" key="8">
    <source>
        <dbReference type="SAM" id="Phobius"/>
    </source>
</evidence>
<dbReference type="Gene3D" id="1.20.1250.20">
    <property type="entry name" value="MFS general substrate transporter like domains"/>
    <property type="match status" value="1"/>
</dbReference>
<evidence type="ECO:0000256" key="1">
    <source>
        <dbReference type="ARBA" id="ARBA00004651"/>
    </source>
</evidence>
<dbReference type="GO" id="GO:0022857">
    <property type="term" value="F:transmembrane transporter activity"/>
    <property type="evidence" value="ECO:0007669"/>
    <property type="project" value="InterPro"/>
</dbReference>
<evidence type="ECO:0000259" key="9">
    <source>
        <dbReference type="PROSITE" id="PS50850"/>
    </source>
</evidence>
<feature type="transmembrane region" description="Helical" evidence="8">
    <location>
        <begin position="68"/>
        <end position="90"/>
    </location>
</feature>
<evidence type="ECO:0000256" key="7">
    <source>
        <dbReference type="ARBA" id="ARBA00023136"/>
    </source>
</evidence>
<dbReference type="AlphaFoldDB" id="A0A6S7BJM3"/>
<dbReference type="NCBIfam" id="TIGR00711">
    <property type="entry name" value="efflux_EmrB"/>
    <property type="match status" value="1"/>
</dbReference>
<feature type="transmembrane region" description="Helical" evidence="8">
    <location>
        <begin position="127"/>
        <end position="148"/>
    </location>
</feature>
<keyword evidence="6 8" id="KW-1133">Transmembrane helix</keyword>
<name>A0A6S7BJM3_9BURK</name>
<dbReference type="PROSITE" id="PS50850">
    <property type="entry name" value="MFS"/>
    <property type="match status" value="1"/>
</dbReference>
<sequence length="496" mass="53343">MITVSLMLATLMQTLDSTIANVALPHMQGTLSASQDEITWVLTSYIVAAAIATPLTGWLSDRLGVKRLLALAIGGFTVASALCGMSETLVQIIGSRLLQGIFGASLVPLSQSILLDINPREKQGQAMAVWGMGVMVGPILGPTLGGWLTDSYNWRWVFFINLPVGAFALFGVLTYLPGAKRVARNMLDFFGFATLSIAIGAFQALLDRGEQLDWFSSLEIQIEALVAATSFAFFVVHTMTAGKRSFFRAELLRDRNFVTGTCFIFVVGAVLYATRALLPPMLQSLMGYPVATTGLVTAPSGLGTMIAMLLAGRLLGKIETRLMLLMGFLISAYALFEMMGYTIVLSQADIVWPGVIQGFGLGLIFVPLSTVTFSSLSTELRADGTAIYSLMRNLGSSLGISVIQTMVTRNTQISHASLASYVTPYNEAITSQVDTSSRMAMASLDQLIGQQASMIAYDDAFKLMFIATLVVVPLLAVIKRPKQHAPDAEAVHVAMD</sequence>
<dbReference type="Proteomes" id="UP000494115">
    <property type="component" value="Unassembled WGS sequence"/>
</dbReference>
<evidence type="ECO:0000256" key="6">
    <source>
        <dbReference type="ARBA" id="ARBA00022989"/>
    </source>
</evidence>
<feature type="transmembrane region" description="Helical" evidence="8">
    <location>
        <begin position="290"/>
        <end position="310"/>
    </location>
</feature>
<feature type="transmembrane region" description="Helical" evidence="8">
    <location>
        <begin position="154"/>
        <end position="175"/>
    </location>
</feature>
<feature type="transmembrane region" description="Helical" evidence="8">
    <location>
        <begin position="187"/>
        <end position="206"/>
    </location>
</feature>
<dbReference type="EMBL" id="CADIKM010000013">
    <property type="protein sequence ID" value="CAB3790799.1"/>
    <property type="molecule type" value="Genomic_DNA"/>
</dbReference>
<dbReference type="PANTHER" id="PTHR42718">
    <property type="entry name" value="MAJOR FACILITATOR SUPERFAMILY MULTIDRUG TRANSPORTER MFSC"/>
    <property type="match status" value="1"/>
</dbReference>
<feature type="transmembrane region" description="Helical" evidence="8">
    <location>
        <begin position="257"/>
        <end position="278"/>
    </location>
</feature>
<evidence type="ECO:0000313" key="10">
    <source>
        <dbReference type="EMBL" id="CAB3790799.1"/>
    </source>
</evidence>
<feature type="transmembrane region" description="Helical" evidence="8">
    <location>
        <begin position="460"/>
        <end position="478"/>
    </location>
</feature>
<evidence type="ECO:0000256" key="5">
    <source>
        <dbReference type="ARBA" id="ARBA00022692"/>
    </source>
</evidence>
<evidence type="ECO:0000256" key="3">
    <source>
        <dbReference type="ARBA" id="ARBA00022448"/>
    </source>
</evidence>
<keyword evidence="7 8" id="KW-0472">Membrane</keyword>
<dbReference type="GO" id="GO:0005886">
    <property type="term" value="C:plasma membrane"/>
    <property type="evidence" value="ECO:0007669"/>
    <property type="project" value="UniProtKB-SubCell"/>
</dbReference>
<dbReference type="SUPFAM" id="SSF103473">
    <property type="entry name" value="MFS general substrate transporter"/>
    <property type="match status" value="1"/>
</dbReference>